<organism evidence="1 2">
    <name type="scientific">Trichonephila clavipes</name>
    <name type="common">Golden silk orbweaver</name>
    <name type="synonym">Nephila clavipes</name>
    <dbReference type="NCBI Taxonomy" id="2585209"/>
    <lineage>
        <taxon>Eukaryota</taxon>
        <taxon>Metazoa</taxon>
        <taxon>Ecdysozoa</taxon>
        <taxon>Arthropoda</taxon>
        <taxon>Chelicerata</taxon>
        <taxon>Arachnida</taxon>
        <taxon>Araneae</taxon>
        <taxon>Araneomorphae</taxon>
        <taxon>Entelegynae</taxon>
        <taxon>Araneoidea</taxon>
        <taxon>Nephilidae</taxon>
        <taxon>Trichonephila</taxon>
    </lineage>
</organism>
<dbReference type="AlphaFoldDB" id="A0A8X6VAP9"/>
<keyword evidence="2" id="KW-1185">Reference proteome</keyword>
<gene>
    <name evidence="1" type="primary">NCL1_21534</name>
    <name evidence="1" type="ORF">TNCV_2140041</name>
</gene>
<protein>
    <submittedName>
        <fullName evidence="1">Uncharacterized protein</fullName>
    </submittedName>
</protein>
<comment type="caution">
    <text evidence="1">The sequence shown here is derived from an EMBL/GenBank/DDBJ whole genome shotgun (WGS) entry which is preliminary data.</text>
</comment>
<name>A0A8X6VAP9_TRICX</name>
<evidence type="ECO:0000313" key="1">
    <source>
        <dbReference type="EMBL" id="GFY00609.1"/>
    </source>
</evidence>
<dbReference type="EMBL" id="BMAU01021221">
    <property type="protein sequence ID" value="GFY00609.1"/>
    <property type="molecule type" value="Genomic_DNA"/>
</dbReference>
<accession>A0A8X6VAP9</accession>
<reference evidence="1" key="1">
    <citation type="submission" date="2020-08" db="EMBL/GenBank/DDBJ databases">
        <title>Multicomponent nature underlies the extraordinary mechanical properties of spider dragline silk.</title>
        <authorList>
            <person name="Kono N."/>
            <person name="Nakamura H."/>
            <person name="Mori M."/>
            <person name="Yoshida Y."/>
            <person name="Ohtoshi R."/>
            <person name="Malay A.D."/>
            <person name="Moran D.A.P."/>
            <person name="Tomita M."/>
            <person name="Numata K."/>
            <person name="Arakawa K."/>
        </authorList>
    </citation>
    <scope>NUCLEOTIDE SEQUENCE</scope>
</reference>
<proteinExistence type="predicted"/>
<evidence type="ECO:0000313" key="2">
    <source>
        <dbReference type="Proteomes" id="UP000887159"/>
    </source>
</evidence>
<dbReference type="Proteomes" id="UP000887159">
    <property type="component" value="Unassembled WGS sequence"/>
</dbReference>
<sequence>MTDALYILAEAWDSLERQSLKNAWNKLWPDLEAEKYFNDNHREEIPGFQECNEDVETWMACNAEDCGFQMLHDDENNNSESSKGPSNADVFSELETAMEWYEQQSECCPTQLLQFKRIRDLVAKKQKCTMVQRILINFHNKVPGFIYCMDCIRLSEQLRIRTVFGPN</sequence>